<feature type="region of interest" description="Disordered" evidence="1">
    <location>
        <begin position="1"/>
        <end position="26"/>
    </location>
</feature>
<evidence type="ECO:0000313" key="4">
    <source>
        <dbReference type="Proteomes" id="UP000636709"/>
    </source>
</evidence>
<dbReference type="CDD" id="cd22157">
    <property type="entry name" value="F-box_AtFBW1-like"/>
    <property type="match status" value="1"/>
</dbReference>
<dbReference type="Proteomes" id="UP000636709">
    <property type="component" value="Unassembled WGS sequence"/>
</dbReference>
<dbReference type="EMBL" id="JACEFO010001972">
    <property type="protein sequence ID" value="KAF8690623.1"/>
    <property type="molecule type" value="Genomic_DNA"/>
</dbReference>
<feature type="domain" description="F-box" evidence="2">
    <location>
        <begin position="26"/>
        <end position="72"/>
    </location>
</feature>
<comment type="caution">
    <text evidence="3">The sequence shown here is derived from an EMBL/GenBank/DDBJ whole genome shotgun (WGS) entry which is preliminary data.</text>
</comment>
<dbReference type="PANTHER" id="PTHR31111">
    <property type="entry name" value="BNAA05G37150D PROTEIN-RELATED"/>
    <property type="match status" value="1"/>
</dbReference>
<dbReference type="PROSITE" id="PS50181">
    <property type="entry name" value="FBOX"/>
    <property type="match status" value="1"/>
</dbReference>
<dbReference type="OrthoDB" id="688805at2759"/>
<dbReference type="AlphaFoldDB" id="A0A835BG23"/>
<dbReference type="InterPro" id="IPR036047">
    <property type="entry name" value="F-box-like_dom_sf"/>
</dbReference>
<dbReference type="Pfam" id="PF00646">
    <property type="entry name" value="F-box"/>
    <property type="match status" value="1"/>
</dbReference>
<protein>
    <recommendedName>
        <fullName evidence="2">F-box domain-containing protein</fullName>
    </recommendedName>
</protein>
<evidence type="ECO:0000313" key="3">
    <source>
        <dbReference type="EMBL" id="KAF8690623.1"/>
    </source>
</evidence>
<reference evidence="3" key="1">
    <citation type="submission" date="2020-07" db="EMBL/GenBank/DDBJ databases">
        <title>Genome sequence and genetic diversity analysis of an under-domesticated orphan crop, white fonio (Digitaria exilis).</title>
        <authorList>
            <person name="Bennetzen J.L."/>
            <person name="Chen S."/>
            <person name="Ma X."/>
            <person name="Wang X."/>
            <person name="Yssel A.E.J."/>
            <person name="Chaluvadi S.R."/>
            <person name="Johnson M."/>
            <person name="Gangashetty P."/>
            <person name="Hamidou F."/>
            <person name="Sanogo M.D."/>
            <person name="Zwaenepoel A."/>
            <person name="Wallace J."/>
            <person name="Van De Peer Y."/>
            <person name="Van Deynze A."/>
        </authorList>
    </citation>
    <scope>NUCLEOTIDE SEQUENCE</scope>
    <source>
        <tissue evidence="3">Leaves</tissue>
    </source>
</reference>
<proteinExistence type="predicted"/>
<gene>
    <name evidence="3" type="ORF">HU200_040994</name>
</gene>
<name>A0A835BG23_9POAL</name>
<dbReference type="PANTHER" id="PTHR31111:SF136">
    <property type="entry name" value="F-BOX ASSOCIATED DOMAIN-CONTAINING PROTEIN"/>
    <property type="match status" value="1"/>
</dbReference>
<dbReference type="SUPFAM" id="SSF81383">
    <property type="entry name" value="F-box domain"/>
    <property type="match status" value="1"/>
</dbReference>
<dbReference type="InterPro" id="IPR001810">
    <property type="entry name" value="F-box_dom"/>
</dbReference>
<evidence type="ECO:0000256" key="1">
    <source>
        <dbReference type="SAM" id="MobiDB-lite"/>
    </source>
</evidence>
<organism evidence="3 4">
    <name type="scientific">Digitaria exilis</name>
    <dbReference type="NCBI Taxonomy" id="1010633"/>
    <lineage>
        <taxon>Eukaryota</taxon>
        <taxon>Viridiplantae</taxon>
        <taxon>Streptophyta</taxon>
        <taxon>Embryophyta</taxon>
        <taxon>Tracheophyta</taxon>
        <taxon>Spermatophyta</taxon>
        <taxon>Magnoliopsida</taxon>
        <taxon>Liliopsida</taxon>
        <taxon>Poales</taxon>
        <taxon>Poaceae</taxon>
        <taxon>PACMAD clade</taxon>
        <taxon>Panicoideae</taxon>
        <taxon>Panicodae</taxon>
        <taxon>Paniceae</taxon>
        <taxon>Anthephorinae</taxon>
        <taxon>Digitaria</taxon>
    </lineage>
</organism>
<keyword evidence="4" id="KW-1185">Reference proteome</keyword>
<sequence>MEGRFESQMACSPPAKRRPTHGPTTAGAAALLPTDMLFDVLLRLPAKDLCRLRSVCRPWRALLAADPLFADAHAARHRAPLLLARFRSSSSDARVHVVDLSSPGGAAAVVTRVVATADGSCGRASTSGDSAVAVGGIVYFKVDKVYHSMLVEGVDPGILMDCVFSFDLEREQCWKELDGPFGASIVAGDYDDDFGDYHDLWNQLSFGELRGSLVLVYFFGHRSVMDLWVLEDFEKGVWVKEFSIQTESILCMTEVCHVEALFGLDDGRLVIHLGEVLLIYDSGTDTFEEVEMGPLDAVAMYTGSLLSSQLRNRV</sequence>
<dbReference type="Gene3D" id="1.20.1280.50">
    <property type="match status" value="1"/>
</dbReference>
<evidence type="ECO:0000259" key="2">
    <source>
        <dbReference type="PROSITE" id="PS50181"/>
    </source>
</evidence>
<accession>A0A835BG23</accession>
<dbReference type="SMART" id="SM00256">
    <property type="entry name" value="FBOX"/>
    <property type="match status" value="1"/>
</dbReference>